<dbReference type="Gene3D" id="3.90.79.10">
    <property type="entry name" value="Nucleoside Triphosphate Pyrophosphohydrolase"/>
    <property type="match status" value="1"/>
</dbReference>
<evidence type="ECO:0000256" key="1">
    <source>
        <dbReference type="ARBA" id="ARBA00022801"/>
    </source>
</evidence>
<dbReference type="PROSITE" id="PS00893">
    <property type="entry name" value="NUDIX_BOX"/>
    <property type="match status" value="1"/>
</dbReference>
<sequence length="182" mass="20920">MEDELIDIVDEQGNYTGKTCLKSEAHKYGYFHPTVHIWIYTTDRKILLQQRAFTKKVFPGLWDISVAGHIGAGEIIEKAALREVQEEIGYHISPENLIKIGTRKHQVNHPNGIIDNEFHHVFIAELKVPIETLTIQESEVAGLKLYDLDILNHTATYDNVLLPEYSEYYKNVFNAIVTKIEE</sequence>
<protein>
    <submittedName>
        <fullName evidence="3">NUDIX hydrolase</fullName>
    </submittedName>
</protein>
<feature type="domain" description="Nudix hydrolase" evidence="2">
    <location>
        <begin position="30"/>
        <end position="170"/>
    </location>
</feature>
<dbReference type="InterPro" id="IPR000086">
    <property type="entry name" value="NUDIX_hydrolase_dom"/>
</dbReference>
<dbReference type="InterPro" id="IPR020084">
    <property type="entry name" value="NUDIX_hydrolase_CS"/>
</dbReference>
<dbReference type="InterPro" id="IPR015797">
    <property type="entry name" value="NUDIX_hydrolase-like_dom_sf"/>
</dbReference>
<dbReference type="SUPFAM" id="SSF55811">
    <property type="entry name" value="Nudix"/>
    <property type="match status" value="1"/>
</dbReference>
<dbReference type="Proteomes" id="UP000215214">
    <property type="component" value="Chromosome TJEJU"/>
</dbReference>
<accession>A0A238UBG5</accession>
<keyword evidence="1 3" id="KW-0378">Hydrolase</keyword>
<dbReference type="PANTHER" id="PTHR10885:SF0">
    <property type="entry name" value="ISOPENTENYL-DIPHOSPHATE DELTA-ISOMERASE"/>
    <property type="match status" value="1"/>
</dbReference>
<dbReference type="Pfam" id="PF00293">
    <property type="entry name" value="NUDIX"/>
    <property type="match status" value="1"/>
</dbReference>
<dbReference type="KEGG" id="tje:TJEJU_2736"/>
<evidence type="ECO:0000313" key="4">
    <source>
        <dbReference type="Proteomes" id="UP000215214"/>
    </source>
</evidence>
<gene>
    <name evidence="3" type="ORF">TJEJU_2736</name>
</gene>
<dbReference type="RefSeq" id="WP_095072937.1">
    <property type="nucleotide sequence ID" value="NZ_LT899436.1"/>
</dbReference>
<evidence type="ECO:0000259" key="2">
    <source>
        <dbReference type="PROSITE" id="PS51462"/>
    </source>
</evidence>
<keyword evidence="4" id="KW-1185">Reference proteome</keyword>
<name>A0A238UBG5_9FLAO</name>
<reference evidence="3 4" key="1">
    <citation type="submission" date="2017-07" db="EMBL/GenBank/DDBJ databases">
        <authorList>
            <person name="Sun Z.S."/>
            <person name="Albrecht U."/>
            <person name="Echele G."/>
            <person name="Lee C.C."/>
        </authorList>
    </citation>
    <scope>NUCLEOTIDE SEQUENCE [LARGE SCALE GENOMIC DNA]</scope>
    <source>
        <strain evidence="4">type strain: KCTC 22618</strain>
    </source>
</reference>
<proteinExistence type="predicted"/>
<evidence type="ECO:0000313" key="3">
    <source>
        <dbReference type="EMBL" id="SNR16415.1"/>
    </source>
</evidence>
<dbReference type="PANTHER" id="PTHR10885">
    <property type="entry name" value="ISOPENTENYL-DIPHOSPHATE DELTA-ISOMERASE"/>
    <property type="match status" value="1"/>
</dbReference>
<dbReference type="OrthoDB" id="9786032at2"/>
<dbReference type="PROSITE" id="PS51462">
    <property type="entry name" value="NUDIX"/>
    <property type="match status" value="1"/>
</dbReference>
<organism evidence="3 4">
    <name type="scientific">Tenacibaculum jejuense</name>
    <dbReference type="NCBI Taxonomy" id="584609"/>
    <lineage>
        <taxon>Bacteria</taxon>
        <taxon>Pseudomonadati</taxon>
        <taxon>Bacteroidota</taxon>
        <taxon>Flavobacteriia</taxon>
        <taxon>Flavobacteriales</taxon>
        <taxon>Flavobacteriaceae</taxon>
        <taxon>Tenacibaculum</taxon>
    </lineage>
</organism>
<dbReference type="AlphaFoldDB" id="A0A238UBG5"/>
<dbReference type="GO" id="GO:0016787">
    <property type="term" value="F:hydrolase activity"/>
    <property type="evidence" value="ECO:0007669"/>
    <property type="project" value="UniProtKB-KW"/>
</dbReference>
<dbReference type="EMBL" id="LT899436">
    <property type="protein sequence ID" value="SNR16415.1"/>
    <property type="molecule type" value="Genomic_DNA"/>
</dbReference>
<dbReference type="CDD" id="cd04692">
    <property type="entry name" value="NUDIX_Hydrolase"/>
    <property type="match status" value="1"/>
</dbReference>